<comment type="caution">
    <text evidence="2">The sequence shown here is derived from an EMBL/GenBank/DDBJ whole genome shotgun (WGS) entry which is preliminary data.</text>
</comment>
<evidence type="ECO:0000256" key="1">
    <source>
        <dbReference type="SAM" id="MobiDB-lite"/>
    </source>
</evidence>
<accession>A0AAW5PJE5</accession>
<proteinExistence type="predicted"/>
<evidence type="ECO:0000313" key="3">
    <source>
        <dbReference type="Proteomes" id="UP001320691"/>
    </source>
</evidence>
<feature type="region of interest" description="Disordered" evidence="1">
    <location>
        <begin position="39"/>
        <end position="62"/>
    </location>
</feature>
<reference evidence="2" key="1">
    <citation type="submission" date="2022-08" db="EMBL/GenBank/DDBJ databases">
        <title>Genomic analyses of the natural microbiome of Caenorhabditis elegans.</title>
        <authorList>
            <person name="Samuel B."/>
        </authorList>
    </citation>
    <scope>NUCLEOTIDE SEQUENCE</scope>
    <source>
        <strain evidence="2">BIGb0277</strain>
    </source>
</reference>
<sequence>MQAELTELGASRTLPSALISQIRSIAIDPIVAMQLANYGRRGQSERSPNGTHALPDSHPGDFFTLRQTQYAL</sequence>
<gene>
    <name evidence="2" type="ORF">M2412_002532</name>
</gene>
<dbReference type="AlphaFoldDB" id="A0AAW5PJE5"/>
<protein>
    <submittedName>
        <fullName evidence="2">Uncharacterized protein</fullName>
    </submittedName>
</protein>
<dbReference type="Proteomes" id="UP001320691">
    <property type="component" value="Unassembled WGS sequence"/>
</dbReference>
<name>A0AAW5PJE5_9GAMM</name>
<organism evidence="2 3">
    <name type="scientific">Stenotrophomonas rhizophila</name>
    <dbReference type="NCBI Taxonomy" id="216778"/>
    <lineage>
        <taxon>Bacteria</taxon>
        <taxon>Pseudomonadati</taxon>
        <taxon>Pseudomonadota</taxon>
        <taxon>Gammaproteobacteria</taxon>
        <taxon>Lysobacterales</taxon>
        <taxon>Lysobacteraceae</taxon>
        <taxon>Stenotrophomonas</taxon>
    </lineage>
</organism>
<evidence type="ECO:0000313" key="2">
    <source>
        <dbReference type="EMBL" id="MCS4280538.1"/>
    </source>
</evidence>
<dbReference type="EMBL" id="JANUEK010000006">
    <property type="protein sequence ID" value="MCS4280538.1"/>
    <property type="molecule type" value="Genomic_DNA"/>
</dbReference>